<comment type="caution">
    <text evidence="2">The sequence shown here is derived from an EMBL/GenBank/DDBJ whole genome shotgun (WGS) entry which is preliminary data.</text>
</comment>
<proteinExistence type="predicted"/>
<evidence type="ECO:0000256" key="1">
    <source>
        <dbReference type="SAM" id="Phobius"/>
    </source>
</evidence>
<protein>
    <submittedName>
        <fullName evidence="2">Uncharacterized protein</fullName>
    </submittedName>
</protein>
<keyword evidence="3" id="KW-1185">Reference proteome</keyword>
<organism evidence="2 3">
    <name type="scientific">Anaerosolibacter carboniphilus</name>
    <dbReference type="NCBI Taxonomy" id="1417629"/>
    <lineage>
        <taxon>Bacteria</taxon>
        <taxon>Bacillati</taxon>
        <taxon>Bacillota</taxon>
        <taxon>Clostridia</taxon>
        <taxon>Peptostreptococcales</taxon>
        <taxon>Thermotaleaceae</taxon>
        <taxon>Anaerosolibacter</taxon>
    </lineage>
</organism>
<dbReference type="EMBL" id="JACHEN010000014">
    <property type="protein sequence ID" value="MBB6216392.1"/>
    <property type="molecule type" value="Genomic_DNA"/>
</dbReference>
<gene>
    <name evidence="2" type="ORF">HNQ80_002492</name>
</gene>
<evidence type="ECO:0000313" key="2">
    <source>
        <dbReference type="EMBL" id="MBB6216392.1"/>
    </source>
</evidence>
<name>A0A841KZQ3_9FIRM</name>
<feature type="transmembrane region" description="Helical" evidence="1">
    <location>
        <begin position="7"/>
        <end position="27"/>
    </location>
</feature>
<dbReference type="RefSeq" id="WP_184310926.1">
    <property type="nucleotide sequence ID" value="NZ_JACHEN010000014.1"/>
</dbReference>
<reference evidence="2 3" key="1">
    <citation type="submission" date="2020-08" db="EMBL/GenBank/DDBJ databases">
        <title>Genomic Encyclopedia of Type Strains, Phase IV (KMG-IV): sequencing the most valuable type-strain genomes for metagenomic binning, comparative biology and taxonomic classification.</title>
        <authorList>
            <person name="Goeker M."/>
        </authorList>
    </citation>
    <scope>NUCLEOTIDE SEQUENCE [LARGE SCALE GENOMIC DNA]</scope>
    <source>
        <strain evidence="2 3">DSM 103526</strain>
    </source>
</reference>
<keyword evidence="1" id="KW-0812">Transmembrane</keyword>
<keyword evidence="1" id="KW-0472">Membrane</keyword>
<accession>A0A841KZQ3</accession>
<dbReference type="Proteomes" id="UP000579281">
    <property type="component" value="Unassembled WGS sequence"/>
</dbReference>
<evidence type="ECO:0000313" key="3">
    <source>
        <dbReference type="Proteomes" id="UP000579281"/>
    </source>
</evidence>
<sequence>MTEPKKRYNELMVVVLTVITVLGIWSMRPAEERLLPELNTGYRPNGSLEDKTPLETRLDIYFDDILNLDQEGSQYQMIIDDATLDKFIYVYHDKLRKSPAPIEITFERKEEVRSVLENMGTINLVHLKEVLSQEVSSGTVEEVEEILQENLFEQELEHLDNLIIPKQ</sequence>
<keyword evidence="1" id="KW-1133">Transmembrane helix</keyword>
<dbReference type="AlphaFoldDB" id="A0A841KZQ3"/>